<evidence type="ECO:0000313" key="8">
    <source>
        <dbReference type="Proteomes" id="UP000286211"/>
    </source>
</evidence>
<evidence type="ECO:0000313" key="4">
    <source>
        <dbReference type="EMBL" id="MCW4094321.1"/>
    </source>
</evidence>
<dbReference type="AlphaFoldDB" id="A0A3E5EB06"/>
<evidence type="ECO:0000256" key="2">
    <source>
        <dbReference type="SAM" id="SignalP"/>
    </source>
</evidence>
<dbReference type="EMBL" id="JAPDUS010000026">
    <property type="protein sequence ID" value="MCW4094321.1"/>
    <property type="molecule type" value="Genomic_DNA"/>
</dbReference>
<evidence type="ECO:0000256" key="1">
    <source>
        <dbReference type="SAM" id="MobiDB-lite"/>
    </source>
</evidence>
<proteinExistence type="predicted"/>
<organism evidence="3 9">
    <name type="scientific">Segatella copri</name>
    <dbReference type="NCBI Taxonomy" id="165179"/>
    <lineage>
        <taxon>Bacteria</taxon>
        <taxon>Pseudomonadati</taxon>
        <taxon>Bacteroidota</taxon>
        <taxon>Bacteroidia</taxon>
        <taxon>Bacteroidales</taxon>
        <taxon>Prevotellaceae</taxon>
        <taxon>Segatella</taxon>
    </lineage>
</organism>
<evidence type="ECO:0000313" key="9">
    <source>
        <dbReference type="Proteomes" id="UP001204486"/>
    </source>
</evidence>
<dbReference type="Proteomes" id="UP001204486">
    <property type="component" value="Unassembled WGS sequence"/>
</dbReference>
<dbReference type="RefSeq" id="WP_117586175.1">
    <property type="nucleotide sequence ID" value="NZ_JANDWK010000002.1"/>
</dbReference>
<keyword evidence="2" id="KW-0732">Signal</keyword>
<reference evidence="4" key="3">
    <citation type="submission" date="2022-11" db="EMBL/GenBank/DDBJ databases">
        <title>Genomic repertoires linked with pathogenic potency of arthritogenic Prevotella copri isolated from the gut of rheumatoid arthritis patients.</title>
        <authorList>
            <person name="Nii T."/>
            <person name="Maeda Y."/>
            <person name="Motooka D."/>
            <person name="Naito M."/>
            <person name="Matsumoto Y."/>
            <person name="Ogawa T."/>
            <person name="Oguro-Igashira E."/>
            <person name="Kishikawa T."/>
            <person name="Yamashita M."/>
            <person name="Koizumi S."/>
            <person name="Kurakawa T."/>
            <person name="Okumura R."/>
            <person name="Kayama H."/>
            <person name="Murakami M."/>
            <person name="Sakaguchi T."/>
            <person name="Das B."/>
            <person name="Nakamura S."/>
            <person name="Okada Y."/>
            <person name="Kumanogoh A."/>
            <person name="Takeda K."/>
        </authorList>
    </citation>
    <scope>NUCLEOTIDE SEQUENCE</scope>
    <source>
        <strain evidence="4">N016-13</strain>
    </source>
</reference>
<feature type="region of interest" description="Disordered" evidence="1">
    <location>
        <begin position="308"/>
        <end position="330"/>
    </location>
</feature>
<feature type="chain" id="PRO_5043182958" evidence="2">
    <location>
        <begin position="22"/>
        <end position="330"/>
    </location>
</feature>
<reference evidence="3" key="2">
    <citation type="submission" date="2022-07" db="EMBL/GenBank/DDBJ databases">
        <title>Prevotella copri.</title>
        <authorList>
            <person name="Yang C."/>
        </authorList>
    </citation>
    <scope>NUCLEOTIDE SEQUENCE</scope>
    <source>
        <strain evidence="3">HF1476</strain>
    </source>
</reference>
<dbReference type="Proteomes" id="UP001209074">
    <property type="component" value="Unassembled WGS sequence"/>
</dbReference>
<name>A0A3E5EB06_9BACT</name>
<feature type="region of interest" description="Disordered" evidence="1">
    <location>
        <begin position="262"/>
        <end position="285"/>
    </location>
</feature>
<evidence type="ECO:0000313" key="7">
    <source>
        <dbReference type="Proteomes" id="UP000283872"/>
    </source>
</evidence>
<accession>A0A3E5EB06</accession>
<feature type="signal peptide" evidence="2">
    <location>
        <begin position="1"/>
        <end position="21"/>
    </location>
</feature>
<dbReference type="EMBL" id="QRVA01000013">
    <property type="protein sequence ID" value="RGS16379.1"/>
    <property type="molecule type" value="Genomic_DNA"/>
</dbReference>
<evidence type="ECO:0000313" key="5">
    <source>
        <dbReference type="EMBL" id="RGS16379.1"/>
    </source>
</evidence>
<dbReference type="Proteomes" id="UP000283872">
    <property type="component" value="Unassembled WGS sequence"/>
</dbReference>
<dbReference type="EMBL" id="QRNB01000048">
    <property type="protein sequence ID" value="RHK09703.1"/>
    <property type="molecule type" value="Genomic_DNA"/>
</dbReference>
<evidence type="ECO:0000313" key="3">
    <source>
        <dbReference type="EMBL" id="MCP9598626.1"/>
    </source>
</evidence>
<reference evidence="7 8" key="1">
    <citation type="submission" date="2018-08" db="EMBL/GenBank/DDBJ databases">
        <title>A genome reference for cultivated species of the human gut microbiota.</title>
        <authorList>
            <person name="Zou Y."/>
            <person name="Xue W."/>
            <person name="Luo G."/>
        </authorList>
    </citation>
    <scope>NUCLEOTIDE SEQUENCE [LARGE SCALE GENOMIC DNA]</scope>
    <source>
        <strain evidence="5 7">AF24-12</strain>
        <strain evidence="6 8">AF46-2NS</strain>
    </source>
</reference>
<protein>
    <submittedName>
        <fullName evidence="3">Uncharacterized protein</fullName>
    </submittedName>
</protein>
<sequence>MKRKYLLAVLIAAAMPLTSMAQDDDLYFNPKKEAKEKAERRALLQRQYAEQRARRDSIYRLFWSGSDRSVDEYNRGGRIFSHYENVGKDSLGNDIIQFHVGKGVAPDSIYDDAYFAQKYVDRDEDFVRTREMSRWDGFYDPWFYDYYGYGPYYWRSRMWGWHNPWRYGYYAGWYNPWFDPWYDPWYYGYCGWYGGWYDPWYYGWGGYYNPWYWGGPVIGHVSYGGRNSGGYAGSRTYRYNGDKGYAGNSTYRSNRNRNFGGRINDNGRYNSVRNNNNTNNFDRSNFGGFGNRSGASFGGGSHSGGGSFGGGGGSFGGGSRSGGGGFGGRR</sequence>
<comment type="caution">
    <text evidence="3">The sequence shown here is derived from an EMBL/GenBank/DDBJ whole genome shotgun (WGS) entry which is preliminary data.</text>
</comment>
<dbReference type="EMBL" id="JANDWN010000002">
    <property type="protein sequence ID" value="MCP9598626.1"/>
    <property type="molecule type" value="Genomic_DNA"/>
</dbReference>
<feature type="compositionally biased region" description="Low complexity" evidence="1">
    <location>
        <begin position="264"/>
        <end position="285"/>
    </location>
</feature>
<dbReference type="Proteomes" id="UP000286211">
    <property type="component" value="Unassembled WGS sequence"/>
</dbReference>
<evidence type="ECO:0000313" key="6">
    <source>
        <dbReference type="EMBL" id="RHK09703.1"/>
    </source>
</evidence>
<gene>
    <name evidence="6" type="ORF">DW079_09735</name>
    <name evidence="5" type="ORF">DWY11_06835</name>
    <name evidence="3" type="ORF">NNC55_01445</name>
    <name evidence="4" type="ORF">ONT05_12335</name>
</gene>